<evidence type="ECO:0000256" key="8">
    <source>
        <dbReference type="ARBA" id="ARBA00019241"/>
    </source>
</evidence>
<keyword evidence="9 22" id="KW-0812">Transmembrane</keyword>
<dbReference type="InterPro" id="IPR050805">
    <property type="entry name" value="ATG15_Lipase"/>
</dbReference>
<reference evidence="25" key="1">
    <citation type="journal article" date="2016" name="Genome Announc.">
        <title>Genome sequences of three species of Hanseniaspora isolated from spontaneous wine fermentations.</title>
        <authorList>
            <person name="Sternes P.R."/>
            <person name="Lee D."/>
            <person name="Kutyna D.R."/>
            <person name="Borneman A.R."/>
        </authorList>
    </citation>
    <scope>NUCLEOTIDE SEQUENCE [LARGE SCALE GENOMIC DNA]</scope>
    <source>
        <strain evidence="25">AWRI3579</strain>
    </source>
</reference>
<dbReference type="InterPro" id="IPR029058">
    <property type="entry name" value="AB_hydrolase_fold"/>
</dbReference>
<comment type="similarity">
    <text evidence="4">Belongs to the AB hydrolase superfamily. Lipase family.</text>
</comment>
<evidence type="ECO:0000256" key="9">
    <source>
        <dbReference type="ARBA" id="ARBA00022692"/>
    </source>
</evidence>
<dbReference type="GO" id="GO:0005775">
    <property type="term" value="C:vacuolar lumen"/>
    <property type="evidence" value="ECO:0007669"/>
    <property type="project" value="TreeGrafter"/>
</dbReference>
<dbReference type="STRING" id="56408.A0A1E5REQ1"/>
<evidence type="ECO:0000256" key="14">
    <source>
        <dbReference type="ARBA" id="ARBA00022989"/>
    </source>
</evidence>
<feature type="compositionally biased region" description="Basic and acidic residues" evidence="21">
    <location>
        <begin position="503"/>
        <end position="519"/>
    </location>
</feature>
<evidence type="ECO:0000256" key="18">
    <source>
        <dbReference type="ARBA" id="ARBA00023180"/>
    </source>
</evidence>
<dbReference type="FunCoup" id="A0A1E5REQ1">
    <property type="interactions" value="65"/>
</dbReference>
<dbReference type="InParanoid" id="A0A1E5REQ1"/>
<evidence type="ECO:0000256" key="11">
    <source>
        <dbReference type="ARBA" id="ARBA00022801"/>
    </source>
</evidence>
<comment type="caution">
    <text evidence="24">The sequence shown here is derived from an EMBL/GenBank/DDBJ whole genome shotgun (WGS) entry which is preliminary data.</text>
</comment>
<dbReference type="SUPFAM" id="SSF53474">
    <property type="entry name" value="alpha/beta-Hydrolases"/>
    <property type="match status" value="1"/>
</dbReference>
<evidence type="ECO:0000259" key="23">
    <source>
        <dbReference type="Pfam" id="PF01764"/>
    </source>
</evidence>
<dbReference type="GO" id="GO:0046461">
    <property type="term" value="P:neutral lipid catabolic process"/>
    <property type="evidence" value="ECO:0007669"/>
    <property type="project" value="TreeGrafter"/>
</dbReference>
<evidence type="ECO:0000256" key="2">
    <source>
        <dbReference type="ARBA" id="ARBA00004270"/>
    </source>
</evidence>
<dbReference type="OrthoDB" id="58570at2759"/>
<dbReference type="EC" id="3.1.1.3" evidence="6"/>
<keyword evidence="12" id="KW-0442">Lipid degradation</keyword>
<evidence type="ECO:0000256" key="12">
    <source>
        <dbReference type="ARBA" id="ARBA00022963"/>
    </source>
</evidence>
<evidence type="ECO:0000256" key="5">
    <source>
        <dbReference type="ARBA" id="ARBA00011137"/>
    </source>
</evidence>
<keyword evidence="14 22" id="KW-1133">Transmembrane helix</keyword>
<dbReference type="GO" id="GO:0004806">
    <property type="term" value="F:triacylglycerol lipase activity"/>
    <property type="evidence" value="ECO:0007669"/>
    <property type="project" value="UniProtKB-EC"/>
</dbReference>
<evidence type="ECO:0000256" key="1">
    <source>
        <dbReference type="ARBA" id="ARBA00001024"/>
    </source>
</evidence>
<comment type="subunit">
    <text evidence="5">Binds to both phosphatidylinositol (PI) and phosphatidylinositol 3,5-bisphosphate (PIP2).</text>
</comment>
<keyword evidence="16" id="KW-0443">Lipid metabolism</keyword>
<evidence type="ECO:0000256" key="10">
    <source>
        <dbReference type="ARBA" id="ARBA00022753"/>
    </source>
</evidence>
<evidence type="ECO:0000256" key="15">
    <source>
        <dbReference type="ARBA" id="ARBA00023006"/>
    </source>
</evidence>
<keyword evidence="13" id="KW-0735">Signal-anchor</keyword>
<keyword evidence="18" id="KW-0325">Glycoprotein</keyword>
<feature type="region of interest" description="Disordered" evidence="21">
    <location>
        <begin position="503"/>
        <end position="525"/>
    </location>
</feature>
<sequence>MIKLTNSNGKDIQDRNRNKLPRKFSHLKITLTGVLILCIVCIATYTSKSLGVFIPKKQNSKNTINGDHFLAEHSQTANNKGTFKLKHAFRHGVGEHHSLHQMYTFTDNLLYDENQLLSMQSKDPQQLQTAEEQQRFALLKQHAEMYPNHEIGLSTETIKLHRMKNRDPDFVTSYLDYSLEHPELSSKINIDWDFDQPVLAPNVSDKDTVLGLATMASNAYVRNPHEDQDWRNVSDPWKSHMSHGWDGSGVRGHVFANDNETLVVIALKGTSSNGIPGGGGETETIENDKINDNLLFSCCCARISYLWTTVCDCYKKSYTCDQRCLEKELRRKDRYFEATLDIYRNVTKLYPNADIWVTGHSLGGSLASFLGRTFGLPVVAFEAPGELLATKRLHLPMPPGLPTYQEGVYHFGHTADPIFVGTCNGASSSCSIGGYAMETRCHSGKVCIYDVVKDKGWRVNLLNHRIHTVIDEVLMKYDEVAKCVTPEPCIDCYNWRYTLEKDPKPDPKPKPDPSTKPKDSSSLSTSTIKITVTPTTVRTSKSKTHSSTQMTTTASSTCVGRNIFGWCTKYETLI</sequence>
<dbReference type="GO" id="GO:0006660">
    <property type="term" value="P:phosphatidylserine catabolic process"/>
    <property type="evidence" value="ECO:0007669"/>
    <property type="project" value="TreeGrafter"/>
</dbReference>
<feature type="transmembrane region" description="Helical" evidence="22">
    <location>
        <begin position="27"/>
        <end position="46"/>
    </location>
</feature>
<dbReference type="GO" id="GO:0034727">
    <property type="term" value="P:piecemeal microautophagy of the nucleus"/>
    <property type="evidence" value="ECO:0007669"/>
    <property type="project" value="TreeGrafter"/>
</dbReference>
<evidence type="ECO:0000313" key="25">
    <source>
        <dbReference type="Proteomes" id="UP000095728"/>
    </source>
</evidence>
<dbReference type="CDD" id="cd00519">
    <property type="entry name" value="Lipase_3"/>
    <property type="match status" value="1"/>
</dbReference>
<evidence type="ECO:0000256" key="4">
    <source>
        <dbReference type="ARBA" id="ARBA00010701"/>
    </source>
</evidence>
<name>A0A1E5REQ1_9ASCO</name>
<evidence type="ECO:0000256" key="16">
    <source>
        <dbReference type="ARBA" id="ARBA00023098"/>
    </source>
</evidence>
<evidence type="ECO:0000313" key="24">
    <source>
        <dbReference type="EMBL" id="OEJ85382.1"/>
    </source>
</evidence>
<gene>
    <name evidence="24" type="ORF">AWRI3579_g1702</name>
</gene>
<evidence type="ECO:0000256" key="17">
    <source>
        <dbReference type="ARBA" id="ARBA00023136"/>
    </source>
</evidence>
<comment type="catalytic activity">
    <reaction evidence="1">
        <text>a triacylglycerol + H2O = a diacylglycerol + a fatty acid + H(+)</text>
        <dbReference type="Rhea" id="RHEA:12044"/>
        <dbReference type="ChEBI" id="CHEBI:15377"/>
        <dbReference type="ChEBI" id="CHEBI:15378"/>
        <dbReference type="ChEBI" id="CHEBI:17855"/>
        <dbReference type="ChEBI" id="CHEBI:18035"/>
        <dbReference type="ChEBI" id="CHEBI:28868"/>
        <dbReference type="EC" id="3.1.1.3"/>
    </reaction>
</comment>
<evidence type="ECO:0000256" key="13">
    <source>
        <dbReference type="ARBA" id="ARBA00022968"/>
    </source>
</evidence>
<evidence type="ECO:0000256" key="7">
    <source>
        <dbReference type="ARBA" id="ARBA00018542"/>
    </source>
</evidence>
<dbReference type="EMBL" id="LPNM01000007">
    <property type="protein sequence ID" value="OEJ85382.1"/>
    <property type="molecule type" value="Genomic_DNA"/>
</dbReference>
<evidence type="ECO:0000256" key="21">
    <source>
        <dbReference type="SAM" id="MobiDB-lite"/>
    </source>
</evidence>
<dbReference type="GO" id="GO:0032585">
    <property type="term" value="C:multivesicular body membrane"/>
    <property type="evidence" value="ECO:0007669"/>
    <property type="project" value="UniProtKB-SubCell"/>
</dbReference>
<keyword evidence="15" id="KW-0072">Autophagy</keyword>
<protein>
    <recommendedName>
        <fullName evidence="7">Putative lipase ATG15</fullName>
        <ecNumber evidence="6">3.1.1.3</ecNumber>
    </recommendedName>
    <alternativeName>
        <fullName evidence="20">Autophagy-related protein 15</fullName>
    </alternativeName>
    <alternativeName>
        <fullName evidence="8">Putative lipase atg15</fullName>
    </alternativeName>
</protein>
<proteinExistence type="inferred from homology"/>
<dbReference type="GO" id="GO:0034496">
    <property type="term" value="P:multivesicular body membrane disassembly"/>
    <property type="evidence" value="ECO:0007669"/>
    <property type="project" value="TreeGrafter"/>
</dbReference>
<evidence type="ECO:0000256" key="3">
    <source>
        <dbReference type="ARBA" id="ARBA00004343"/>
    </source>
</evidence>
<evidence type="ECO:0000256" key="19">
    <source>
        <dbReference type="ARBA" id="ARBA00024663"/>
    </source>
</evidence>
<dbReference type="GO" id="GO:0004620">
    <property type="term" value="F:phospholipase activity"/>
    <property type="evidence" value="ECO:0007669"/>
    <property type="project" value="TreeGrafter"/>
</dbReference>
<dbReference type="AlphaFoldDB" id="A0A1E5REQ1"/>
<feature type="domain" description="Fungal lipase-type" evidence="23">
    <location>
        <begin position="344"/>
        <end position="370"/>
    </location>
</feature>
<keyword evidence="25" id="KW-1185">Reference proteome</keyword>
<evidence type="ECO:0000256" key="6">
    <source>
        <dbReference type="ARBA" id="ARBA00013279"/>
    </source>
</evidence>
<dbReference type="PANTHER" id="PTHR47175">
    <property type="entry name" value="LIPASE ATG15-RELATED"/>
    <property type="match status" value="1"/>
</dbReference>
<comment type="function">
    <text evidence="19">Lipase which is essential for lysis of subvacuolar cytoplasm to vacuole targeted bodies and intravacuolar autophagic bodies. Involved in the lysis of intravacuolar multivesicular body (MVB) vesicles. The intravacuolar membrane disintegration by ATG15 is critical to life span extension.</text>
</comment>
<keyword evidence="10" id="KW-0967">Endosome</keyword>
<dbReference type="Proteomes" id="UP000095728">
    <property type="component" value="Unassembled WGS sequence"/>
</dbReference>
<organism evidence="24 25">
    <name type="scientific">Hanseniaspora osmophila</name>
    <dbReference type="NCBI Taxonomy" id="56408"/>
    <lineage>
        <taxon>Eukaryota</taxon>
        <taxon>Fungi</taxon>
        <taxon>Dikarya</taxon>
        <taxon>Ascomycota</taxon>
        <taxon>Saccharomycotina</taxon>
        <taxon>Saccharomycetes</taxon>
        <taxon>Saccharomycodales</taxon>
        <taxon>Saccharomycodaceae</taxon>
        <taxon>Hanseniaspora</taxon>
    </lineage>
</organism>
<comment type="subcellular location">
    <subcellularLocation>
        <location evidence="3">Endosome</location>
        <location evidence="3">Multivesicular body membrane</location>
        <topology evidence="3">Single-pass type II membrane protein</topology>
    </subcellularLocation>
    <subcellularLocation>
        <location evidence="2">Prevacuolar compartment membrane</location>
        <topology evidence="2">Single-pass type II membrane protein</topology>
    </subcellularLocation>
</comment>
<dbReference type="Gene3D" id="3.40.50.1820">
    <property type="entry name" value="alpha/beta hydrolase"/>
    <property type="match status" value="1"/>
</dbReference>
<keyword evidence="11" id="KW-0378">Hydrolase</keyword>
<dbReference type="Pfam" id="PF01764">
    <property type="entry name" value="Lipase_3"/>
    <property type="match status" value="1"/>
</dbReference>
<dbReference type="InterPro" id="IPR002921">
    <property type="entry name" value="Fungal_lipase-type"/>
</dbReference>
<dbReference type="PANTHER" id="PTHR47175:SF2">
    <property type="entry name" value="LIPASE ATG15-RELATED"/>
    <property type="match status" value="1"/>
</dbReference>
<evidence type="ECO:0000256" key="20">
    <source>
        <dbReference type="ARBA" id="ARBA00029828"/>
    </source>
</evidence>
<accession>A0A1E5REQ1</accession>
<keyword evidence="17 22" id="KW-0472">Membrane</keyword>
<evidence type="ECO:0000256" key="22">
    <source>
        <dbReference type="SAM" id="Phobius"/>
    </source>
</evidence>